<evidence type="ECO:0000313" key="2">
    <source>
        <dbReference type="Proteomes" id="UP000001740"/>
    </source>
</evidence>
<protein>
    <submittedName>
        <fullName evidence="1">Uncharacterized protein</fullName>
    </submittedName>
</protein>
<dbReference type="HOGENOM" id="CLU_2884863_0_0_6"/>
<sequence>MRRFMASRCRRMPRLAVAIANAAWQRRRHLPHARHAMEIARRTHRMRKNAAHRDGLFQWRIQL</sequence>
<organism evidence="1 2">
    <name type="scientific">Xanthomonas oryzae pv. oryzae (strain PXO99A)</name>
    <dbReference type="NCBI Taxonomy" id="360094"/>
    <lineage>
        <taxon>Bacteria</taxon>
        <taxon>Pseudomonadati</taxon>
        <taxon>Pseudomonadota</taxon>
        <taxon>Gammaproteobacteria</taxon>
        <taxon>Lysobacterales</taxon>
        <taxon>Lysobacteraceae</taxon>
        <taxon>Xanthomonas</taxon>
    </lineage>
</organism>
<accession>A0A0K0GIN4</accession>
<dbReference type="EMBL" id="CP000967">
    <property type="protein sequence ID" value="ACD58064.1"/>
    <property type="molecule type" value="Genomic_DNA"/>
</dbReference>
<proteinExistence type="predicted"/>
<gene>
    <name evidence="1" type="ordered locus">PXO_05520</name>
</gene>
<dbReference type="KEGG" id="xop:PXO_05520"/>
<evidence type="ECO:0000313" key="1">
    <source>
        <dbReference type="EMBL" id="ACD58064.1"/>
    </source>
</evidence>
<dbReference type="AlphaFoldDB" id="A0A0K0GIN4"/>
<name>A0A0K0GIN4_XANOP</name>
<reference evidence="1 2" key="1">
    <citation type="journal article" date="2008" name="BMC Genomics">
        <title>Genome sequence and rapid evolution of the rice pathogen Xanthomonas oryzae pv. oryzae PXO99A.</title>
        <authorList>
            <person name="Salzberg S.L."/>
            <person name="Sommer D.D."/>
            <person name="Schatz M.C."/>
            <person name="Phillippy A.M."/>
            <person name="Rabinowicz P.D."/>
            <person name="Tsuge S."/>
            <person name="Furutani A."/>
            <person name="Ochiai H."/>
            <person name="Delcher A.L."/>
            <person name="Kelley D."/>
            <person name="Madupu R."/>
            <person name="Puiu D."/>
            <person name="Radune D."/>
            <person name="Shumway M."/>
            <person name="Trapnell C."/>
            <person name="Aparna G."/>
            <person name="Jha G."/>
            <person name="Pandey A."/>
            <person name="Patil P.B."/>
            <person name="Ishihara H."/>
            <person name="Meyer D.F."/>
            <person name="Szurek B."/>
            <person name="Verdier V."/>
            <person name="Koebnik R."/>
            <person name="Dow J.M."/>
            <person name="Ryan R.P."/>
            <person name="Hirata H."/>
            <person name="Tsuyumu S."/>
            <person name="Won Lee S."/>
            <person name="Seo Y.S."/>
            <person name="Sriariyanum M."/>
            <person name="Ronald P.C."/>
            <person name="Sonti R.V."/>
            <person name="Van Sluys M.A."/>
            <person name="Leach J.E."/>
            <person name="White F.F."/>
            <person name="Bogdanove A.J."/>
        </authorList>
    </citation>
    <scope>NUCLEOTIDE SEQUENCE [LARGE SCALE GENOMIC DNA]</scope>
    <source>
        <strain evidence="1 2">PXO99A</strain>
    </source>
</reference>
<dbReference type="Proteomes" id="UP000001740">
    <property type="component" value="Chromosome"/>
</dbReference>